<dbReference type="Proteomes" id="UP000823399">
    <property type="component" value="Unassembled WGS sequence"/>
</dbReference>
<name>A0A9P7F9I1_9AGAM</name>
<evidence type="ECO:0000313" key="1">
    <source>
        <dbReference type="EMBL" id="KAG2111345.1"/>
    </source>
</evidence>
<sequence>MLLGPGDHAPRDLNILVKQCYFSLIDAFFRITLSYEWVDHDVAPHDAFGGALEQFVHYRQGSTIITVSSVSDTSLFKAVLAAPSTADMVFMTPGKLCTFYPTLTLENNAILSSTGFLVEPEMSIGSVWSQCFHVYDDARFLTSECAPTCPSLWQNVRDDGSSLIVQWDHQYPLRNLLRKSHTIWRLTEACVNAHCKYCSIPGIRRSHLPHRQALIFKALLYAMAVMSPHVVPVHLQEGREHMECIDDLEVNFWVNTLARNKFVMPISRYRKTFHGIPDYPTLPLPYAYTIYHEDPQSLPPPNALMRDLFSRAGLDHGIKGNVLVIKHPKQDRNKVLDVTEGDLPLIHMLLDGGGLSKTLWNQFK</sequence>
<protein>
    <submittedName>
        <fullName evidence="1">Uncharacterized protein</fullName>
    </submittedName>
</protein>
<gene>
    <name evidence="1" type="ORF">F5147DRAFT_772062</name>
</gene>
<organism evidence="1 2">
    <name type="scientific">Suillus discolor</name>
    <dbReference type="NCBI Taxonomy" id="1912936"/>
    <lineage>
        <taxon>Eukaryota</taxon>
        <taxon>Fungi</taxon>
        <taxon>Dikarya</taxon>
        <taxon>Basidiomycota</taxon>
        <taxon>Agaricomycotina</taxon>
        <taxon>Agaricomycetes</taxon>
        <taxon>Agaricomycetidae</taxon>
        <taxon>Boletales</taxon>
        <taxon>Suillineae</taxon>
        <taxon>Suillaceae</taxon>
        <taxon>Suillus</taxon>
    </lineage>
</organism>
<dbReference type="RefSeq" id="XP_041294704.1">
    <property type="nucleotide sequence ID" value="XM_041441318.1"/>
</dbReference>
<dbReference type="OrthoDB" id="2673974at2759"/>
<proteinExistence type="predicted"/>
<comment type="caution">
    <text evidence="1">The sequence shown here is derived from an EMBL/GenBank/DDBJ whole genome shotgun (WGS) entry which is preliminary data.</text>
</comment>
<dbReference type="EMBL" id="JABBWM010000018">
    <property type="protein sequence ID" value="KAG2111345.1"/>
    <property type="molecule type" value="Genomic_DNA"/>
</dbReference>
<dbReference type="AlphaFoldDB" id="A0A9P7F9I1"/>
<evidence type="ECO:0000313" key="2">
    <source>
        <dbReference type="Proteomes" id="UP000823399"/>
    </source>
</evidence>
<keyword evidence="2" id="KW-1185">Reference proteome</keyword>
<dbReference type="GeneID" id="64703577"/>
<accession>A0A9P7F9I1</accession>
<reference evidence="1" key="1">
    <citation type="journal article" date="2020" name="New Phytol.">
        <title>Comparative genomics reveals dynamic genome evolution in host specialist ectomycorrhizal fungi.</title>
        <authorList>
            <person name="Lofgren L.A."/>
            <person name="Nguyen N.H."/>
            <person name="Vilgalys R."/>
            <person name="Ruytinx J."/>
            <person name="Liao H.L."/>
            <person name="Branco S."/>
            <person name="Kuo A."/>
            <person name="LaButti K."/>
            <person name="Lipzen A."/>
            <person name="Andreopoulos W."/>
            <person name="Pangilinan J."/>
            <person name="Riley R."/>
            <person name="Hundley H."/>
            <person name="Na H."/>
            <person name="Barry K."/>
            <person name="Grigoriev I.V."/>
            <person name="Stajich J.E."/>
            <person name="Kennedy P.G."/>
        </authorList>
    </citation>
    <scope>NUCLEOTIDE SEQUENCE</scope>
    <source>
        <strain evidence="1">FC423</strain>
    </source>
</reference>